<organism evidence="2 3">
    <name type="scientific">Phytophthora cactorum</name>
    <dbReference type="NCBI Taxonomy" id="29920"/>
    <lineage>
        <taxon>Eukaryota</taxon>
        <taxon>Sar</taxon>
        <taxon>Stramenopiles</taxon>
        <taxon>Oomycota</taxon>
        <taxon>Peronosporomycetes</taxon>
        <taxon>Peronosporales</taxon>
        <taxon>Peronosporaceae</taxon>
        <taxon>Phytophthora</taxon>
    </lineage>
</organism>
<evidence type="ECO:0000313" key="3">
    <source>
        <dbReference type="Proteomes" id="UP000697107"/>
    </source>
</evidence>
<evidence type="ECO:0000313" key="2">
    <source>
        <dbReference type="EMBL" id="KAG2966224.1"/>
    </source>
</evidence>
<dbReference type="VEuPathDB" id="FungiDB:PC110_g18325"/>
<proteinExistence type="predicted"/>
<dbReference type="VEuPathDB" id="FungiDB:PC110_g13134"/>
<dbReference type="Proteomes" id="UP000697107">
    <property type="component" value="Unassembled WGS sequence"/>
</dbReference>
<dbReference type="EMBL" id="RCML01001036">
    <property type="protein sequence ID" value="KAG2966224.1"/>
    <property type="molecule type" value="Genomic_DNA"/>
</dbReference>
<gene>
    <name evidence="2" type="ORF">PC118_g19305</name>
</gene>
<reference evidence="2" key="1">
    <citation type="submission" date="2018-10" db="EMBL/GenBank/DDBJ databases">
        <title>Effector identification in a new, highly contiguous assembly of the strawberry crown rot pathogen Phytophthora cactorum.</title>
        <authorList>
            <person name="Armitage A.D."/>
            <person name="Nellist C.F."/>
            <person name="Bates H."/>
            <person name="Vickerstaff R.J."/>
            <person name="Harrison R.J."/>
        </authorList>
    </citation>
    <scope>NUCLEOTIDE SEQUENCE</scope>
    <source>
        <strain evidence="2">P415</strain>
    </source>
</reference>
<protein>
    <submittedName>
        <fullName evidence="2">Uncharacterized protein</fullName>
    </submittedName>
</protein>
<feature type="region of interest" description="Disordered" evidence="1">
    <location>
        <begin position="132"/>
        <end position="152"/>
    </location>
</feature>
<feature type="compositionally biased region" description="Polar residues" evidence="1">
    <location>
        <begin position="132"/>
        <end position="151"/>
    </location>
</feature>
<dbReference type="AlphaFoldDB" id="A0A8T1FAL0"/>
<accession>A0A8T1FAL0</accession>
<name>A0A8T1FAL0_9STRA</name>
<comment type="caution">
    <text evidence="2">The sequence shown here is derived from an EMBL/GenBank/DDBJ whole genome shotgun (WGS) entry which is preliminary data.</text>
</comment>
<sequence>MAHPEMNTIGLNDKQWTITIRASMCPAQLRSVAIIKLASAELLLHHKDVHVNWPCKLCYAPEYPARFCKEVPETVEQVRAKHTINIEERIPSKAGGNRKSFQAANLPWTMDRLEEALRYGQAGRAKPTTIRSNNIQYSWSPPRSPQQNTAPATDPGLILPVWLAELDGSITDVAATLQCGWLAFWAALRNRDMGLSPPTEEVAQEANEIKKQVLNGMIANLVDEMELHPMDIIAERRASGKTSGKDVTKDELLCDPANHYATMHKRSVTATVSGNYWVRTAQLKGMTMYAREHVFLLDVMADGVARVQLYAYREQVTKNGELVEIGTVTTLSTEVEL</sequence>
<evidence type="ECO:0000256" key="1">
    <source>
        <dbReference type="SAM" id="MobiDB-lite"/>
    </source>
</evidence>